<dbReference type="GO" id="GO:0005737">
    <property type="term" value="C:cytoplasm"/>
    <property type="evidence" value="ECO:0007669"/>
    <property type="project" value="UniProtKB-UniRule"/>
</dbReference>
<evidence type="ECO:0000256" key="2">
    <source>
        <dbReference type="PIRNR" id="PIRNR008153"/>
    </source>
</evidence>
<name>A0AAV4AXP9_9GAST</name>
<dbReference type="AlphaFoldDB" id="A0AAV4AXP9"/>
<gene>
    <name evidence="4" type="ORF">PoB_003808500</name>
</gene>
<organism evidence="4 5">
    <name type="scientific">Plakobranchus ocellatus</name>
    <dbReference type="NCBI Taxonomy" id="259542"/>
    <lineage>
        <taxon>Eukaryota</taxon>
        <taxon>Metazoa</taxon>
        <taxon>Spiralia</taxon>
        <taxon>Lophotrochozoa</taxon>
        <taxon>Mollusca</taxon>
        <taxon>Gastropoda</taxon>
        <taxon>Heterobranchia</taxon>
        <taxon>Euthyneura</taxon>
        <taxon>Panpulmonata</taxon>
        <taxon>Sacoglossa</taxon>
        <taxon>Placobranchoidea</taxon>
        <taxon>Plakobranchidae</taxon>
        <taxon>Plakobranchus</taxon>
    </lineage>
</organism>
<dbReference type="InterPro" id="IPR009828">
    <property type="entry name" value="CYRIA/CYRIB_Rac1-bd"/>
</dbReference>
<comment type="caution">
    <text evidence="4">The sequence shown here is derived from an EMBL/GenBank/DDBJ whole genome shotgun (WGS) entry which is preliminary data.</text>
</comment>
<feature type="domain" description="CYRIA/CYRIB Rac1 binding" evidence="3">
    <location>
        <begin position="67"/>
        <end position="271"/>
    </location>
</feature>
<dbReference type="PIRSF" id="PIRSF008153">
    <property type="entry name" value="FMR1_interacting"/>
    <property type="match status" value="1"/>
</dbReference>
<proteinExistence type="inferred from homology"/>
<evidence type="ECO:0000313" key="4">
    <source>
        <dbReference type="EMBL" id="GFO11580.1"/>
    </source>
</evidence>
<evidence type="ECO:0000256" key="1">
    <source>
        <dbReference type="ARBA" id="ARBA00025790"/>
    </source>
</evidence>
<evidence type="ECO:0000259" key="3">
    <source>
        <dbReference type="Pfam" id="PF07159"/>
    </source>
</evidence>
<dbReference type="EMBL" id="BLXT01004325">
    <property type="protein sequence ID" value="GFO11580.1"/>
    <property type="molecule type" value="Genomic_DNA"/>
</dbReference>
<accession>A0AAV4AXP9</accession>
<comment type="similarity">
    <text evidence="1 2">Belongs to the CYFIP family.</text>
</comment>
<keyword evidence="2" id="KW-0963">Cytoplasm</keyword>
<keyword evidence="5" id="KW-1185">Reference proteome</keyword>
<dbReference type="PRINTS" id="PR01698">
    <property type="entry name" value="CYTOFMRPINTP"/>
</dbReference>
<evidence type="ECO:0000313" key="5">
    <source>
        <dbReference type="Proteomes" id="UP000735302"/>
    </source>
</evidence>
<sequence length="1259" mass="146110">MASGDKVTLTNALENVDVLDDLPLPDQQPCIEALSLSVHYRADFDTNFEDKNAFVTSQAKYTEQATVQADLNLILEEGQEYAVMLYTWRCCSRAIPQVKSNEQPNRTEIYQKTVEVLQPHVNKLMDFMFFQKKAIDLFCDEVRRLCHREKRTDFVSEAYLLTLGKLINMFAELDELKNMKASVRNDYSAYRRAAQFLKVMADQQAMQNSQNLSMNLATQNKIRDTLKSMLAEIQGYDDLLADVVNICLAMYERDMYLEPAEKHMLVKVMAFGLFMMDMEKGPNIYRMNEKKKINLAKIDKILKQLEMVPLYGDMMIAPYNYIKNGPNFDPSKWPACESSQPSPQSNLLGSLELIRDRHMEYISQLARQSNEANTTMREAPRSDQENRQLTELALKGLRLLSRWTQQVMELYSWKLMNPTDPHANKECPEKAEEYERATRYNYSTEEKFALIEVIAMIKGLQLLMSRMEAVFMDAIRRHIYTELQEFVQKFLREPLRKATKKRNDFIRVIIMSVRDTCVDWLRGTEPVDDPALIGKKDPSDGFNIKVPHRNVGPSSTQLYIVRTMLESLIDERAGVKKSMRKEMDEGHVAVIEEFHRRSFFWGYLLNFNASLFNCCDLSQLWYREFFLELTMGKRIQFPIEMSMPWILTDHILETKDPSMMEFILYPLDLYNDSAQYALMRFRKQFLYDEVEAEVNLCFDQFVFKLSDQIFAYYKHLAGSIMLDKRFRAECMSAGEKISYPVANRYQTLLKQRHVQLLGRSIDLNRLISQFVNAALQKSIDVAISRFEAGDITGIIELEGLLEVNRLTHKLMGEYLLLNDFDAMLKEANHNVSAPYGRITLHVFWELNMDFLPNYCYNAATNRFVKTKLTFEKDQKRDKPPNASVHYVWGTRRLNHSFTTIYSLYSGFIGAPHFRTICRLLGYQGIAVVIEELLKTVESFLTGTAHDYVATLMRVMPDQCKLLRFDYGSPGVLHYYQATLADFIQYPDLRTEVFQTFKSIGNAVLFCLLVEQALTQEEVYDLKHAAPFQNMIPKPYIPPKEGKDREAEAKQVMKQLEKKYAALKVVHVIEKLGNKTQALIAKDGDLLTRERLCCGLSIFEIVLKRIESFLTDPLWHGEPPANGVMNIDKCNEFHRLWSAIQFVYCIPIGDNEFTVEELFGEGLNWAGCVLITLLGQQRRFEALDFCYHLLKVNRVDMKEENVKGIQLKKVVDRIRKFQILNNQIFSVLNKYLRTGDSEVMPTEHVRCFPPPIHQSMATAI</sequence>
<reference evidence="4 5" key="1">
    <citation type="journal article" date="2021" name="Elife">
        <title>Chloroplast acquisition without the gene transfer in kleptoplastic sea slugs, Plakobranchus ocellatus.</title>
        <authorList>
            <person name="Maeda T."/>
            <person name="Takahashi S."/>
            <person name="Yoshida T."/>
            <person name="Shimamura S."/>
            <person name="Takaki Y."/>
            <person name="Nagai Y."/>
            <person name="Toyoda A."/>
            <person name="Suzuki Y."/>
            <person name="Arimoto A."/>
            <person name="Ishii H."/>
            <person name="Satoh N."/>
            <person name="Nishiyama T."/>
            <person name="Hasebe M."/>
            <person name="Maruyama T."/>
            <person name="Minagawa J."/>
            <person name="Obokata J."/>
            <person name="Shigenobu S."/>
        </authorList>
    </citation>
    <scope>NUCLEOTIDE SEQUENCE [LARGE SCALE GENOMIC DNA]</scope>
</reference>
<dbReference type="Proteomes" id="UP000735302">
    <property type="component" value="Unassembled WGS sequence"/>
</dbReference>
<dbReference type="PANTHER" id="PTHR12195">
    <property type="entry name" value="CYTOPLASMIC FMR1-INTERACTING PROTEIN-RELATED"/>
    <property type="match status" value="1"/>
</dbReference>
<dbReference type="Pfam" id="PF05994">
    <property type="entry name" value="FragX_IP"/>
    <property type="match status" value="1"/>
</dbReference>
<dbReference type="GO" id="GO:0030833">
    <property type="term" value="P:regulation of actin filament polymerization"/>
    <property type="evidence" value="ECO:0007669"/>
    <property type="project" value="InterPro"/>
</dbReference>
<dbReference type="GO" id="GO:0031267">
    <property type="term" value="F:small GTPase binding"/>
    <property type="evidence" value="ECO:0007669"/>
    <property type="project" value="InterPro"/>
</dbReference>
<dbReference type="Pfam" id="PF07159">
    <property type="entry name" value="CYRIA-B_Rac1-bd"/>
    <property type="match status" value="1"/>
</dbReference>
<protein>
    <recommendedName>
        <fullName evidence="2">Cytoplasmic FMR1-interacting protein</fullName>
    </recommendedName>
</protein>
<dbReference type="InterPro" id="IPR008081">
    <property type="entry name" value="Cytoplasmic_FMR1-int"/>
</dbReference>